<dbReference type="PANTHER" id="PTHR30614:SF34">
    <property type="entry name" value="BLR6398 PROTEIN"/>
    <property type="match status" value="1"/>
</dbReference>
<comment type="similarity">
    <text evidence="2">Belongs to the binding-protein-dependent transport system permease family. HisMQ subfamily.</text>
</comment>
<dbReference type="GO" id="GO:0006865">
    <property type="term" value="P:amino acid transport"/>
    <property type="evidence" value="ECO:0007669"/>
    <property type="project" value="TreeGrafter"/>
</dbReference>
<feature type="transmembrane region" description="Helical" evidence="8">
    <location>
        <begin position="183"/>
        <end position="203"/>
    </location>
</feature>
<evidence type="ECO:0000256" key="2">
    <source>
        <dbReference type="ARBA" id="ARBA00010072"/>
    </source>
</evidence>
<dbReference type="AlphaFoldDB" id="A0A5B8LZY7"/>
<keyword evidence="5 8" id="KW-0812">Transmembrane</keyword>
<dbReference type="EMBL" id="CP042304">
    <property type="protein sequence ID" value="QDZ13321.1"/>
    <property type="molecule type" value="Genomic_DNA"/>
</dbReference>
<dbReference type="Proteomes" id="UP000315364">
    <property type="component" value="Chromosome"/>
</dbReference>
<dbReference type="OrthoDB" id="7255919at2"/>
<dbReference type="Pfam" id="PF00528">
    <property type="entry name" value="BPD_transp_1"/>
    <property type="match status" value="1"/>
</dbReference>
<evidence type="ECO:0000313" key="10">
    <source>
        <dbReference type="EMBL" id="QDZ13321.1"/>
    </source>
</evidence>
<reference evidence="10 11" key="1">
    <citation type="submission" date="2019-07" db="EMBL/GenBank/DDBJ databases">
        <title>Full genome sequence of Devosia sp. Gsoil 520.</title>
        <authorList>
            <person name="Im W.-T."/>
        </authorList>
    </citation>
    <scope>NUCLEOTIDE SEQUENCE [LARGE SCALE GENOMIC DNA]</scope>
    <source>
        <strain evidence="10 11">Gsoil 520</strain>
    </source>
</reference>
<feature type="transmembrane region" description="Helical" evidence="8">
    <location>
        <begin position="52"/>
        <end position="75"/>
    </location>
</feature>
<dbReference type="SUPFAM" id="SSF161098">
    <property type="entry name" value="MetI-like"/>
    <property type="match status" value="1"/>
</dbReference>
<feature type="transmembrane region" description="Helical" evidence="8">
    <location>
        <begin position="81"/>
        <end position="100"/>
    </location>
</feature>
<dbReference type="Gene3D" id="1.10.3720.10">
    <property type="entry name" value="MetI-like"/>
    <property type="match status" value="1"/>
</dbReference>
<feature type="transmembrane region" description="Helical" evidence="8">
    <location>
        <begin position="141"/>
        <end position="163"/>
    </location>
</feature>
<proteinExistence type="inferred from homology"/>
<evidence type="ECO:0000256" key="8">
    <source>
        <dbReference type="RuleBase" id="RU363032"/>
    </source>
</evidence>
<dbReference type="GO" id="GO:0022857">
    <property type="term" value="F:transmembrane transporter activity"/>
    <property type="evidence" value="ECO:0007669"/>
    <property type="project" value="InterPro"/>
</dbReference>
<evidence type="ECO:0000259" key="9">
    <source>
        <dbReference type="PROSITE" id="PS50928"/>
    </source>
</evidence>
<dbReference type="GO" id="GO:0043190">
    <property type="term" value="C:ATP-binding cassette (ABC) transporter complex"/>
    <property type="evidence" value="ECO:0007669"/>
    <property type="project" value="InterPro"/>
</dbReference>
<dbReference type="InterPro" id="IPR043429">
    <property type="entry name" value="ArtM/GltK/GlnP/TcyL/YhdX-like"/>
</dbReference>
<evidence type="ECO:0000313" key="11">
    <source>
        <dbReference type="Proteomes" id="UP000315364"/>
    </source>
</evidence>
<dbReference type="InterPro" id="IPR000515">
    <property type="entry name" value="MetI-like"/>
</dbReference>
<keyword evidence="11" id="KW-1185">Reference proteome</keyword>
<gene>
    <name evidence="10" type="ORF">FPZ08_14890</name>
</gene>
<name>A0A5B8LZY7_9HYPH</name>
<dbReference type="CDD" id="cd06261">
    <property type="entry name" value="TM_PBP2"/>
    <property type="match status" value="1"/>
</dbReference>
<keyword evidence="6 8" id="KW-1133">Transmembrane helix</keyword>
<dbReference type="InterPro" id="IPR035906">
    <property type="entry name" value="MetI-like_sf"/>
</dbReference>
<organism evidence="10 11">
    <name type="scientific">Devosia ginsengisoli</name>
    <dbReference type="NCBI Taxonomy" id="400770"/>
    <lineage>
        <taxon>Bacteria</taxon>
        <taxon>Pseudomonadati</taxon>
        <taxon>Pseudomonadota</taxon>
        <taxon>Alphaproteobacteria</taxon>
        <taxon>Hyphomicrobiales</taxon>
        <taxon>Devosiaceae</taxon>
        <taxon>Devosia</taxon>
    </lineage>
</organism>
<evidence type="ECO:0000256" key="4">
    <source>
        <dbReference type="ARBA" id="ARBA00022475"/>
    </source>
</evidence>
<keyword evidence="7 8" id="KW-0472">Membrane</keyword>
<feature type="transmembrane region" description="Helical" evidence="8">
    <location>
        <begin position="12"/>
        <end position="40"/>
    </location>
</feature>
<dbReference type="PANTHER" id="PTHR30614">
    <property type="entry name" value="MEMBRANE COMPONENT OF AMINO ACID ABC TRANSPORTER"/>
    <property type="match status" value="1"/>
</dbReference>
<dbReference type="KEGG" id="dea:FPZ08_14890"/>
<evidence type="ECO:0000256" key="6">
    <source>
        <dbReference type="ARBA" id="ARBA00022989"/>
    </source>
</evidence>
<sequence length="212" mass="22718">MREFTLNHVWFILGAAGWTILLTAIALFFGSILGLVLAILRQSPNAILRVAAGSLVRVFQGVPLVVVIFMVYFGIAGGGVNVSPLMACSIGLSLFAGAFLGEIWRGAIQAIPAQQWEAADALGFTALERLRYAILPQAIRISMPATIGFIVQLVKGTSVASMVGYVELMRAGQVVNGSTFDSFTVFGLVALIYLAINLPLSFLSKRLEQVKL</sequence>
<dbReference type="NCBIfam" id="TIGR01726">
    <property type="entry name" value="HEQRo_perm_3TM"/>
    <property type="match status" value="1"/>
</dbReference>
<protein>
    <submittedName>
        <fullName evidence="10">Amino acid ABC transporter permease</fullName>
    </submittedName>
</protein>
<evidence type="ECO:0000256" key="5">
    <source>
        <dbReference type="ARBA" id="ARBA00022692"/>
    </source>
</evidence>
<evidence type="ECO:0000256" key="1">
    <source>
        <dbReference type="ARBA" id="ARBA00004429"/>
    </source>
</evidence>
<keyword evidence="4" id="KW-1003">Cell membrane</keyword>
<evidence type="ECO:0000256" key="3">
    <source>
        <dbReference type="ARBA" id="ARBA00022448"/>
    </source>
</evidence>
<accession>A0A5B8LZY7</accession>
<feature type="domain" description="ABC transmembrane type-1" evidence="9">
    <location>
        <begin position="16"/>
        <end position="204"/>
    </location>
</feature>
<dbReference type="InterPro" id="IPR010065">
    <property type="entry name" value="AA_ABC_transptr_permease_3TM"/>
</dbReference>
<keyword evidence="3 8" id="KW-0813">Transport</keyword>
<evidence type="ECO:0000256" key="7">
    <source>
        <dbReference type="ARBA" id="ARBA00023136"/>
    </source>
</evidence>
<dbReference type="PROSITE" id="PS50928">
    <property type="entry name" value="ABC_TM1"/>
    <property type="match status" value="1"/>
</dbReference>
<comment type="subcellular location">
    <subcellularLocation>
        <location evidence="1">Cell inner membrane</location>
        <topology evidence="1">Multi-pass membrane protein</topology>
    </subcellularLocation>
    <subcellularLocation>
        <location evidence="8">Cell membrane</location>
        <topology evidence="8">Multi-pass membrane protein</topology>
    </subcellularLocation>
</comment>